<dbReference type="PANTHER" id="PTHR21327">
    <property type="entry name" value="GTP CYCLOHYDROLASE II-RELATED"/>
    <property type="match status" value="1"/>
</dbReference>
<evidence type="ECO:0000256" key="11">
    <source>
        <dbReference type="ARBA" id="ARBA00022842"/>
    </source>
</evidence>
<dbReference type="GO" id="GO:0005829">
    <property type="term" value="C:cytosol"/>
    <property type="evidence" value="ECO:0007669"/>
    <property type="project" value="TreeGrafter"/>
</dbReference>
<dbReference type="InterPro" id="IPR032677">
    <property type="entry name" value="GTP_cyclohydro_II"/>
</dbReference>
<dbReference type="GO" id="GO:0003677">
    <property type="term" value="F:DNA binding"/>
    <property type="evidence" value="ECO:0007669"/>
    <property type="project" value="InterPro"/>
</dbReference>
<feature type="binding site" evidence="14">
    <location>
        <begin position="208"/>
        <end position="212"/>
    </location>
    <ligand>
        <name>D-ribulose 5-phosphate</name>
        <dbReference type="ChEBI" id="CHEBI:58121"/>
    </ligand>
</feature>
<feature type="binding site" evidence="14">
    <location>
        <position position="96"/>
    </location>
    <ligand>
        <name>Mg(2+)</name>
        <dbReference type="ChEBI" id="CHEBI:18420"/>
        <label>1</label>
    </ligand>
</feature>
<feature type="binding site" evidence="14">
    <location>
        <position position="211"/>
    </location>
    <ligand>
        <name>Mg(2+)</name>
        <dbReference type="ChEBI" id="CHEBI:18420"/>
        <label>2</label>
    </ligand>
</feature>
<dbReference type="GO" id="GO:0003935">
    <property type="term" value="F:GTP cyclohydrolase II activity"/>
    <property type="evidence" value="ECO:0007669"/>
    <property type="project" value="TreeGrafter"/>
</dbReference>
<comment type="similarity">
    <text evidence="5">In the N-terminal section; belongs to the DHBP synthase family.</text>
</comment>
<dbReference type="CDD" id="cd00093">
    <property type="entry name" value="HTH_XRE"/>
    <property type="match status" value="1"/>
</dbReference>
<protein>
    <recommendedName>
        <fullName evidence="8 14">3,4-dihydroxy-2-butanone 4-phosphate synthase</fullName>
        <shortName evidence="14">DHBP synthase</shortName>
        <ecNumber evidence="7 14">4.1.99.12</ecNumber>
    </recommendedName>
</protein>
<reference evidence="16 17" key="1">
    <citation type="submission" date="2015-05" db="EMBL/GenBank/DDBJ databases">
        <title>Draft genome sequence of Microvirga vignae strain BR3299, a novel nitrogen fixing bacteria isolated from Brazil semi-aired region.</title>
        <authorList>
            <person name="Zilli J.E."/>
            <person name="Passos S.R."/>
            <person name="Leite J."/>
            <person name="Baldani J.I."/>
            <person name="Xavier G.R."/>
            <person name="Rumjaneck N.G."/>
            <person name="Simoes-Araujo J.L."/>
        </authorList>
    </citation>
    <scope>NUCLEOTIDE SEQUENCE [LARGE SCALE GENOMIC DNA]</scope>
    <source>
        <strain evidence="16 17">BR3299</strain>
    </source>
</reference>
<feature type="site" description="Essential for catalytic activity" evidence="14">
    <location>
        <position position="194"/>
    </location>
</feature>
<accession>A0A0H1RDL0</accession>
<comment type="subunit">
    <text evidence="14">Homodimer.</text>
</comment>
<dbReference type="UniPathway" id="UPA00275">
    <property type="reaction ID" value="UER00399"/>
</dbReference>
<comment type="similarity">
    <text evidence="6">In the C-terminal section; belongs to the GTP cyclohydrolase II family.</text>
</comment>
<dbReference type="InterPro" id="IPR010982">
    <property type="entry name" value="Lambda_DNA-bd_dom_sf"/>
</dbReference>
<keyword evidence="11 14" id="KW-0460">Magnesium</keyword>
<evidence type="ECO:0000259" key="15">
    <source>
        <dbReference type="Pfam" id="PF00925"/>
    </source>
</evidence>
<dbReference type="HAMAP" id="MF_00180">
    <property type="entry name" value="RibB"/>
    <property type="match status" value="1"/>
</dbReference>
<evidence type="ECO:0000256" key="7">
    <source>
        <dbReference type="ARBA" id="ARBA00012153"/>
    </source>
</evidence>
<dbReference type="PANTHER" id="PTHR21327:SF18">
    <property type="entry name" value="3,4-DIHYDROXY-2-BUTANONE 4-PHOSPHATE SYNTHASE"/>
    <property type="match status" value="1"/>
</dbReference>
<comment type="pathway">
    <text evidence="4 14">Cofactor biosynthesis; riboflavin biosynthesis; 2-hydroxy-3-oxobutyl phosphate from D-ribulose 5-phosphate: step 1/1.</text>
</comment>
<keyword evidence="17" id="KW-1185">Reference proteome</keyword>
<dbReference type="Proteomes" id="UP000035489">
    <property type="component" value="Unassembled WGS sequence"/>
</dbReference>
<keyword evidence="10 14" id="KW-0479">Metal-binding</keyword>
<dbReference type="InterPro" id="IPR036144">
    <property type="entry name" value="RibA-like_sf"/>
</dbReference>
<dbReference type="Pfam" id="PF00925">
    <property type="entry name" value="GTP_cyclohydro2"/>
    <property type="match status" value="1"/>
</dbReference>
<keyword evidence="13 14" id="KW-0456">Lyase</keyword>
<dbReference type="STRING" id="1225564.AA309_10285"/>
<dbReference type="EMBL" id="LCYG01000022">
    <property type="protein sequence ID" value="KLK93174.1"/>
    <property type="molecule type" value="Genomic_DNA"/>
</dbReference>
<sequence>MKLAEWLSRNGVSRVEFARRIGVTPGAITQMCNSGHAWLSRDTAELIARETRGAVTPNDFLPQSAQEALMPKSVTDAIEAFARGEIVIVTDDDDRENEGDLIVAASLCTPEKMAFIIRNTCGIVCAPLTASEARRLRLDPMVASNDAPLGTAFTVTVDVKHGLTTGISAEQRSNTVRALANNNMGAADFVRPGHIFPLIAKDGGVLMRSGHTEAAVDLCRLAGLPPVGVICELANDDGTVMKGAQIDAFAEKHNLKRIPVADLIAYRQSREKLVERIATFPVETAWGSFTGYAYSTPFDSVQHMALVHGRIGDGANIPVRLHRANALTDVFEGGKTVAAAMQRFVKEGRGVLVYLRDGTAGVPTTSFTESEETASEAVRSSQWREIGLGAQILKDLGVTSIRNLATSSRSYVGLSGFGIELLSQEPIEC</sequence>
<name>A0A0H1RDL0_9HYPH</name>
<dbReference type="NCBIfam" id="TIGR00506">
    <property type="entry name" value="ribB"/>
    <property type="match status" value="1"/>
</dbReference>
<feature type="binding site" evidence="14">
    <location>
        <position position="100"/>
    </location>
    <ligand>
        <name>D-ribulose 5-phosphate</name>
        <dbReference type="ChEBI" id="CHEBI:58121"/>
    </ligand>
</feature>
<gene>
    <name evidence="14" type="primary">ribB</name>
    <name evidence="16" type="ORF">AA309_10285</name>
</gene>
<dbReference type="SUPFAM" id="SSF142695">
    <property type="entry name" value="RibA-like"/>
    <property type="match status" value="1"/>
</dbReference>
<dbReference type="GO" id="GO:0000287">
    <property type="term" value="F:magnesium ion binding"/>
    <property type="evidence" value="ECO:0007669"/>
    <property type="project" value="UniProtKB-UniRule"/>
</dbReference>
<comment type="catalytic activity">
    <reaction evidence="1 14">
        <text>D-ribulose 5-phosphate = (2S)-2-hydroxy-3-oxobutyl phosphate + formate + H(+)</text>
        <dbReference type="Rhea" id="RHEA:18457"/>
        <dbReference type="ChEBI" id="CHEBI:15378"/>
        <dbReference type="ChEBI" id="CHEBI:15740"/>
        <dbReference type="ChEBI" id="CHEBI:58121"/>
        <dbReference type="ChEBI" id="CHEBI:58830"/>
        <dbReference type="EC" id="4.1.99.12"/>
    </reaction>
</comment>
<comment type="cofactor">
    <cofactor evidence="2">
        <name>Mn(2+)</name>
        <dbReference type="ChEBI" id="CHEBI:29035"/>
    </cofactor>
</comment>
<evidence type="ECO:0000256" key="5">
    <source>
        <dbReference type="ARBA" id="ARBA00005520"/>
    </source>
</evidence>
<evidence type="ECO:0000256" key="14">
    <source>
        <dbReference type="HAMAP-Rule" id="MF_00180"/>
    </source>
</evidence>
<evidence type="ECO:0000313" key="17">
    <source>
        <dbReference type="Proteomes" id="UP000035489"/>
    </source>
</evidence>
<comment type="function">
    <text evidence="3 14">Catalyzes the conversion of D-ribulose 5-phosphate to formate and 3,4-dihydroxy-2-butanone 4-phosphate.</text>
</comment>
<feature type="binding site" evidence="14">
    <location>
        <position position="96"/>
    </location>
    <ligand>
        <name>Mg(2+)</name>
        <dbReference type="ChEBI" id="CHEBI:18420"/>
        <label>2</label>
    </ligand>
</feature>
<dbReference type="Pfam" id="PF00926">
    <property type="entry name" value="DHBP_synthase"/>
    <property type="match status" value="1"/>
</dbReference>
<dbReference type="InterPro" id="IPR000422">
    <property type="entry name" value="DHBP_synthase_RibB"/>
</dbReference>
<dbReference type="InterPro" id="IPR017945">
    <property type="entry name" value="DHBP_synth_RibB-like_a/b_dom"/>
</dbReference>
<dbReference type="RefSeq" id="WP_047188928.1">
    <property type="nucleotide sequence ID" value="NZ_LCYG01000022.1"/>
</dbReference>
<comment type="similarity">
    <text evidence="14">Belongs to the DHBP synthase family.</text>
</comment>
<evidence type="ECO:0000256" key="12">
    <source>
        <dbReference type="ARBA" id="ARBA00023211"/>
    </source>
</evidence>
<evidence type="ECO:0000256" key="6">
    <source>
        <dbReference type="ARBA" id="ARBA00008976"/>
    </source>
</evidence>
<dbReference type="Gene3D" id="3.90.870.10">
    <property type="entry name" value="DHBP synthase"/>
    <property type="match status" value="1"/>
</dbReference>
<dbReference type="InterPro" id="IPR001387">
    <property type="entry name" value="Cro/C1-type_HTH"/>
</dbReference>
<dbReference type="PIRSF" id="PIRSF001259">
    <property type="entry name" value="RibA"/>
    <property type="match status" value="1"/>
</dbReference>
<proteinExistence type="inferred from homology"/>
<organism evidence="16 17">
    <name type="scientific">Microvirga vignae</name>
    <dbReference type="NCBI Taxonomy" id="1225564"/>
    <lineage>
        <taxon>Bacteria</taxon>
        <taxon>Pseudomonadati</taxon>
        <taxon>Pseudomonadota</taxon>
        <taxon>Alphaproteobacteria</taxon>
        <taxon>Hyphomicrobiales</taxon>
        <taxon>Methylobacteriaceae</taxon>
        <taxon>Microvirga</taxon>
    </lineage>
</organism>
<dbReference type="OrthoDB" id="9793111at2"/>
<dbReference type="Gene3D" id="1.10.260.40">
    <property type="entry name" value="lambda repressor-like DNA-binding domains"/>
    <property type="match status" value="1"/>
</dbReference>
<feature type="domain" description="GTP cyclohydrolase II" evidence="15">
    <location>
        <begin position="276"/>
        <end position="423"/>
    </location>
</feature>
<dbReference type="Gene3D" id="3.40.50.10990">
    <property type="entry name" value="GTP cyclohydrolase II"/>
    <property type="match status" value="1"/>
</dbReference>
<dbReference type="SUPFAM" id="SSF55821">
    <property type="entry name" value="YrdC/RibB"/>
    <property type="match status" value="1"/>
</dbReference>
<evidence type="ECO:0000256" key="4">
    <source>
        <dbReference type="ARBA" id="ARBA00004904"/>
    </source>
</evidence>
<evidence type="ECO:0000256" key="1">
    <source>
        <dbReference type="ARBA" id="ARBA00000141"/>
    </source>
</evidence>
<feature type="binding site" evidence="14">
    <location>
        <begin position="95"/>
        <end position="96"/>
    </location>
    <ligand>
        <name>D-ribulose 5-phosphate</name>
        <dbReference type="ChEBI" id="CHEBI:58121"/>
    </ligand>
</feature>
<dbReference type="EC" id="4.1.99.12" evidence="7 14"/>
<dbReference type="FunFam" id="3.90.870.10:FF:000001">
    <property type="entry name" value="Riboflavin biosynthesis protein RibBA"/>
    <property type="match status" value="1"/>
</dbReference>
<dbReference type="GO" id="GO:0008686">
    <property type="term" value="F:3,4-dihydroxy-2-butanone-4-phosphate synthase activity"/>
    <property type="evidence" value="ECO:0007669"/>
    <property type="project" value="UniProtKB-UniRule"/>
</dbReference>
<feature type="site" description="Essential for catalytic activity" evidence="14">
    <location>
        <position position="232"/>
    </location>
</feature>
<dbReference type="GO" id="GO:0030145">
    <property type="term" value="F:manganese ion binding"/>
    <property type="evidence" value="ECO:0007669"/>
    <property type="project" value="UniProtKB-UniRule"/>
</dbReference>
<evidence type="ECO:0000256" key="9">
    <source>
        <dbReference type="ARBA" id="ARBA00022619"/>
    </source>
</evidence>
<dbReference type="AlphaFoldDB" id="A0A0H1RDL0"/>
<keyword evidence="9 14" id="KW-0686">Riboflavin biosynthesis</keyword>
<dbReference type="GO" id="GO:0009231">
    <property type="term" value="P:riboflavin biosynthetic process"/>
    <property type="evidence" value="ECO:0007669"/>
    <property type="project" value="UniProtKB-UniRule"/>
</dbReference>
<keyword evidence="12 14" id="KW-0464">Manganese</keyword>
<evidence type="ECO:0000256" key="13">
    <source>
        <dbReference type="ARBA" id="ARBA00023239"/>
    </source>
</evidence>
<evidence type="ECO:0000256" key="8">
    <source>
        <dbReference type="ARBA" id="ARBA00018836"/>
    </source>
</evidence>
<dbReference type="PATRIC" id="fig|1225564.3.peg.2714"/>
<comment type="caution">
    <text evidence="16">The sequence shown here is derived from an EMBL/GenBank/DDBJ whole genome shotgun (WGS) entry which is preliminary data.</text>
</comment>
<evidence type="ECO:0000256" key="10">
    <source>
        <dbReference type="ARBA" id="ARBA00022723"/>
    </source>
</evidence>
<evidence type="ECO:0000313" key="16">
    <source>
        <dbReference type="EMBL" id="KLK93174.1"/>
    </source>
</evidence>
<evidence type="ECO:0000256" key="2">
    <source>
        <dbReference type="ARBA" id="ARBA00001936"/>
    </source>
</evidence>
<comment type="cofactor">
    <cofactor evidence="14">
        <name>Mg(2+)</name>
        <dbReference type="ChEBI" id="CHEBI:18420"/>
    </cofactor>
    <cofactor evidence="14">
        <name>Mn(2+)</name>
        <dbReference type="ChEBI" id="CHEBI:29035"/>
    </cofactor>
    <text evidence="14">Binds 2 divalent metal cations per subunit. Magnesium or manganese.</text>
</comment>
<evidence type="ECO:0000256" key="3">
    <source>
        <dbReference type="ARBA" id="ARBA00002284"/>
    </source>
</evidence>